<organism evidence="2">
    <name type="scientific">Triatoma infestans</name>
    <name type="common">Assassin bug</name>
    <dbReference type="NCBI Taxonomy" id="30076"/>
    <lineage>
        <taxon>Eukaryota</taxon>
        <taxon>Metazoa</taxon>
        <taxon>Ecdysozoa</taxon>
        <taxon>Arthropoda</taxon>
        <taxon>Hexapoda</taxon>
        <taxon>Insecta</taxon>
        <taxon>Pterygota</taxon>
        <taxon>Neoptera</taxon>
        <taxon>Paraneoptera</taxon>
        <taxon>Hemiptera</taxon>
        <taxon>Heteroptera</taxon>
        <taxon>Panheteroptera</taxon>
        <taxon>Cimicomorpha</taxon>
        <taxon>Reduviidae</taxon>
        <taxon>Triatominae</taxon>
        <taxon>Triatoma</taxon>
    </lineage>
</organism>
<dbReference type="EMBL" id="GBBI01004615">
    <property type="protein sequence ID" value="JAC14097.1"/>
    <property type="molecule type" value="mRNA"/>
</dbReference>
<name>A0A023EYD1_TRIIF</name>
<dbReference type="InterPro" id="IPR006578">
    <property type="entry name" value="MADF-dom"/>
</dbReference>
<evidence type="ECO:0000259" key="1">
    <source>
        <dbReference type="PROSITE" id="PS51029"/>
    </source>
</evidence>
<sequence>MTEKKSWTKHEVFLLIKHWELNPELWDVKDKSYRNRIKKQNALKLLATKFNTTENEISRKFHNLRTQFHQEIRRINSRKSGDEAYDHCQSSWQFFDAMKFISNDSSNRLTIDNVKKTNEIENKVEYLNISMDSADDEEVGYELQEEIMKKKFKKNEIQEYEDFTNDTGHAMNNKSVQDFQIFGDFVAAELRNLKSKEYQRKLKLAIQRAIIQFAELDGAHFSTKGVQTEL</sequence>
<proteinExistence type="evidence at transcript level"/>
<dbReference type="PANTHER" id="PTHR21505">
    <property type="entry name" value="MADF DOMAIN-CONTAINING PROTEIN-RELATED"/>
    <property type="match status" value="1"/>
</dbReference>
<protein>
    <submittedName>
        <fullName evidence="2">Putative alcohol dehydrogenase transcription factor myb/sant-like protein</fullName>
    </submittedName>
</protein>
<feature type="domain" description="MADF" evidence="1">
    <location>
        <begin position="14"/>
        <end position="106"/>
    </location>
</feature>
<feature type="non-terminal residue" evidence="2">
    <location>
        <position position="230"/>
    </location>
</feature>
<dbReference type="PROSITE" id="PS51029">
    <property type="entry name" value="MADF"/>
    <property type="match status" value="1"/>
</dbReference>
<dbReference type="SMART" id="SM00595">
    <property type="entry name" value="MADF"/>
    <property type="match status" value="1"/>
</dbReference>
<dbReference type="Pfam" id="PF10545">
    <property type="entry name" value="MADF_DNA_bdg"/>
    <property type="match status" value="1"/>
</dbReference>
<accession>A0A023EYD1</accession>
<dbReference type="PANTHER" id="PTHR21505:SF12">
    <property type="entry name" value="MADF DOMAIN-CONTAINING PROTEIN-RELATED"/>
    <property type="match status" value="1"/>
</dbReference>
<reference evidence="2" key="1">
    <citation type="journal article" date="2014" name="PLoS Negl. Trop. Dis.">
        <title>An updated insight into the Sialotranscriptome of Triatoma infestans: developmental stage and geographic variations.</title>
        <authorList>
            <person name="Schwarz A."/>
            <person name="Medrano-Mercado N."/>
            <person name="Schaub G.A."/>
            <person name="Struchiner C.J."/>
            <person name="Bargues M.D."/>
            <person name="Levy M.Z."/>
            <person name="Ribeiro J.M."/>
        </authorList>
    </citation>
    <scope>NUCLEOTIDE SEQUENCE</scope>
    <source>
        <strain evidence="2">Chile</strain>
        <tissue evidence="2">Salivary glands</tissue>
    </source>
</reference>
<dbReference type="AlphaFoldDB" id="A0A023EYD1"/>
<evidence type="ECO:0000313" key="2">
    <source>
        <dbReference type="EMBL" id="JAC14097.1"/>
    </source>
</evidence>